<name>A0A097EDK6_9SPHN</name>
<dbReference type="InterPro" id="IPR030972">
    <property type="entry name" value="UrcA_uranyl"/>
</dbReference>
<gene>
    <name evidence="2" type="ORF">MC45_03675</name>
</gene>
<protein>
    <recommendedName>
        <fullName evidence="4">UrcA family protein</fullName>
    </recommendedName>
</protein>
<organism evidence="2 3">
    <name type="scientific">Sphingomonas taxi</name>
    <dbReference type="NCBI Taxonomy" id="1549858"/>
    <lineage>
        <taxon>Bacteria</taxon>
        <taxon>Pseudomonadati</taxon>
        <taxon>Pseudomonadota</taxon>
        <taxon>Alphaproteobacteria</taxon>
        <taxon>Sphingomonadales</taxon>
        <taxon>Sphingomonadaceae</taxon>
        <taxon>Sphingomonas</taxon>
    </lineage>
</organism>
<dbReference type="KEGG" id="stax:MC45_03675"/>
<evidence type="ECO:0008006" key="4">
    <source>
        <dbReference type="Google" id="ProtNLM"/>
    </source>
</evidence>
<evidence type="ECO:0000313" key="2">
    <source>
        <dbReference type="EMBL" id="AIT05651.1"/>
    </source>
</evidence>
<dbReference type="Proteomes" id="UP000033200">
    <property type="component" value="Chromosome"/>
</dbReference>
<dbReference type="HOGENOM" id="CLU_2144234_0_0_5"/>
<evidence type="ECO:0000313" key="3">
    <source>
        <dbReference type="Proteomes" id="UP000033200"/>
    </source>
</evidence>
<accession>A0A097EDK6</accession>
<feature type="chain" id="PRO_5001929799" description="UrcA family protein" evidence="1">
    <location>
        <begin position="28"/>
        <end position="112"/>
    </location>
</feature>
<dbReference type="AlphaFoldDB" id="A0A097EDK6"/>
<dbReference type="RefSeq" id="WP_038659652.1">
    <property type="nucleotide sequence ID" value="NZ_CP009571.1"/>
</dbReference>
<dbReference type="STRING" id="1549858.MC45_03675"/>
<proteinExistence type="predicted"/>
<keyword evidence="3" id="KW-1185">Reference proteome</keyword>
<keyword evidence="1" id="KW-0732">Signal</keyword>
<dbReference type="eggNOG" id="ENOG502ZZIR">
    <property type="taxonomic scope" value="Bacteria"/>
</dbReference>
<dbReference type="EMBL" id="CP009571">
    <property type="protein sequence ID" value="AIT05651.1"/>
    <property type="molecule type" value="Genomic_DNA"/>
</dbReference>
<dbReference type="NCBIfam" id="TIGR04433">
    <property type="entry name" value="UrcA_uranyl"/>
    <property type="match status" value="1"/>
</dbReference>
<evidence type="ECO:0000256" key="1">
    <source>
        <dbReference type="SAM" id="SignalP"/>
    </source>
</evidence>
<feature type="signal peptide" evidence="1">
    <location>
        <begin position="1"/>
        <end position="27"/>
    </location>
</feature>
<dbReference type="PROSITE" id="PS51257">
    <property type="entry name" value="PROKAR_LIPOPROTEIN"/>
    <property type="match status" value="1"/>
</dbReference>
<sequence length="112" mass="11854">MKTSHHAAIAAVALSCLFAAVPGAAIAAEREPVQVKVSAKGLDLHSESGRRSLEGRIVRAARAACIPNGATLEMRLDALRCVREMRDDGTRQLAARAGDVRLAGLHDADRSE</sequence>
<reference evidence="2 3" key="1">
    <citation type="submission" date="2014-09" db="EMBL/GenBank/DDBJ databases">
        <title>Using Illumina technology Improving SMRT sequencing Genome Assembly by RASTools.</title>
        <authorList>
            <person name="Zhou Y."/>
            <person name="Ma T."/>
            <person name="Liu T."/>
        </authorList>
    </citation>
    <scope>NUCLEOTIDE SEQUENCE [LARGE SCALE GENOMIC DNA]</scope>
    <source>
        <strain evidence="2 3">ATCC 55669</strain>
    </source>
</reference>